<gene>
    <name evidence="4" type="ORF">EV685_1367</name>
</gene>
<reference evidence="4 5" key="1">
    <citation type="submission" date="2019-02" db="EMBL/GenBank/DDBJ databases">
        <title>Genomic Encyclopedia of Type Strains, Phase IV (KMG-IV): sequencing the most valuable type-strain genomes for metagenomic binning, comparative biology and taxonomic classification.</title>
        <authorList>
            <person name="Goeker M."/>
        </authorList>
    </citation>
    <scope>NUCLEOTIDE SEQUENCE [LARGE SCALE GENOMIC DNA]</scope>
    <source>
        <strain evidence="4 5">DSM 10617</strain>
    </source>
</reference>
<comment type="similarity">
    <text evidence="1">Belongs to the DSD1 family.</text>
</comment>
<dbReference type="InterPro" id="IPR051466">
    <property type="entry name" value="D-amino_acid_metab_enzyme"/>
</dbReference>
<dbReference type="GO" id="GO:0016829">
    <property type="term" value="F:lyase activity"/>
    <property type="evidence" value="ECO:0007669"/>
    <property type="project" value="UniProtKB-KW"/>
</dbReference>
<dbReference type="SMART" id="SM01119">
    <property type="entry name" value="D-ser_dehydrat"/>
    <property type="match status" value="1"/>
</dbReference>
<dbReference type="Proteomes" id="UP000293433">
    <property type="component" value="Unassembled WGS sequence"/>
</dbReference>
<dbReference type="Gene3D" id="3.20.20.10">
    <property type="entry name" value="Alanine racemase"/>
    <property type="match status" value="1"/>
</dbReference>
<dbReference type="PANTHER" id="PTHR28004">
    <property type="entry name" value="ZGC:162816-RELATED"/>
    <property type="match status" value="1"/>
</dbReference>
<name>A0A4Q7LRG7_9BURK</name>
<dbReference type="InterPro" id="IPR029066">
    <property type="entry name" value="PLP-binding_barrel"/>
</dbReference>
<dbReference type="AlphaFoldDB" id="A0A4Q7LRG7"/>
<dbReference type="Gene3D" id="2.40.37.20">
    <property type="entry name" value="D-serine dehydratase-like domain"/>
    <property type="match status" value="1"/>
</dbReference>
<sequence length="444" mass="47333">MNTTALPRIAFDPLIDASFKGYPPDAQPLRVSQVGDQGWHVLGDDLPMPLAVLDRAALAHNTGWLQTLVRREGLGLAPHGKTTLSPQLFAAQLAAGAWGITVSQVRQIDAVIASGGQRVLIANQVVQPAELRQLAGLLTRHPGLRAPFLVDAVEQVEIVEAVKAIAAVGAPQAARPFEVLLEVGLAGGRTGCRTVAEALELARRVRASPAVRLVGISTYEGLWGSGDDSKDRPLVDGLVRDTHALARACEAEGLFEADEVILTAGGSALFDLIAPALRGPTGDEALQRPVLGLLRSGCYVTHDDGHYQRLVRHANRRLGCSEADGLRAALTVWAVVQATPEPGLVILDAGKRDLSFDMGLPVPKQMCRRGERVAVATPAAWQVVALNDQHAHLRLHDADPALAPRIGDRIGLGISHPCTTFDKWRWMPVADGDGRIVDAITTGF</sequence>
<dbReference type="Pfam" id="PF14031">
    <property type="entry name" value="D-ser_dehydrat"/>
    <property type="match status" value="1"/>
</dbReference>
<evidence type="ECO:0000313" key="4">
    <source>
        <dbReference type="EMBL" id="RZS56812.1"/>
    </source>
</evidence>
<feature type="domain" description="D-serine dehydratase-like" evidence="3">
    <location>
        <begin position="329"/>
        <end position="431"/>
    </location>
</feature>
<evidence type="ECO:0000256" key="2">
    <source>
        <dbReference type="ARBA" id="ARBA00023239"/>
    </source>
</evidence>
<organism evidence="4 5">
    <name type="scientific">Sphaerotilus mobilis</name>
    <dbReference type="NCBI Taxonomy" id="47994"/>
    <lineage>
        <taxon>Bacteria</taxon>
        <taxon>Pseudomonadati</taxon>
        <taxon>Pseudomonadota</taxon>
        <taxon>Betaproteobacteria</taxon>
        <taxon>Burkholderiales</taxon>
        <taxon>Sphaerotilaceae</taxon>
        <taxon>Sphaerotilus</taxon>
    </lineage>
</organism>
<dbReference type="PANTHER" id="PTHR28004:SF8">
    <property type="entry name" value="D-SERINE DEAMINASE"/>
    <property type="match status" value="1"/>
</dbReference>
<dbReference type="Pfam" id="PF01168">
    <property type="entry name" value="Ala_racemase_N"/>
    <property type="match status" value="1"/>
</dbReference>
<dbReference type="InterPro" id="IPR042208">
    <property type="entry name" value="D-ser_dehydrat-like_sf"/>
</dbReference>
<evidence type="ECO:0000313" key="5">
    <source>
        <dbReference type="Proteomes" id="UP000293433"/>
    </source>
</evidence>
<dbReference type="InterPro" id="IPR001608">
    <property type="entry name" value="Ala_racemase_N"/>
</dbReference>
<dbReference type="OrthoDB" id="9811417at2"/>
<comment type="caution">
    <text evidence="4">The sequence shown here is derived from an EMBL/GenBank/DDBJ whole genome shotgun (WGS) entry which is preliminary data.</text>
</comment>
<dbReference type="RefSeq" id="WP_130481238.1">
    <property type="nucleotide sequence ID" value="NZ_SGWV01000008.1"/>
</dbReference>
<protein>
    <submittedName>
        <fullName evidence="4">D-serine dehydratase</fullName>
    </submittedName>
</protein>
<dbReference type="SUPFAM" id="SSF51419">
    <property type="entry name" value="PLP-binding barrel"/>
    <property type="match status" value="1"/>
</dbReference>
<proteinExistence type="inferred from homology"/>
<evidence type="ECO:0000259" key="3">
    <source>
        <dbReference type="SMART" id="SM01119"/>
    </source>
</evidence>
<evidence type="ECO:0000256" key="1">
    <source>
        <dbReference type="ARBA" id="ARBA00005323"/>
    </source>
</evidence>
<dbReference type="EMBL" id="SGWV01000008">
    <property type="protein sequence ID" value="RZS56812.1"/>
    <property type="molecule type" value="Genomic_DNA"/>
</dbReference>
<accession>A0A4Q7LRG7</accession>
<keyword evidence="5" id="KW-1185">Reference proteome</keyword>
<keyword evidence="2" id="KW-0456">Lyase</keyword>
<dbReference type="InterPro" id="IPR026956">
    <property type="entry name" value="D-ser_dehydrat-like_dom"/>
</dbReference>